<keyword evidence="3" id="KW-0675">Receptor</keyword>
<accession>A0A8C7YMF5</accession>
<reference evidence="7" key="1">
    <citation type="submission" date="2025-08" db="UniProtKB">
        <authorList>
            <consortium name="Ensembl"/>
        </authorList>
    </citation>
    <scope>IDENTIFICATION</scope>
</reference>
<protein>
    <recommendedName>
        <fullName evidence="6">Ig-like domain-containing protein</fullName>
    </recommendedName>
</protein>
<feature type="domain" description="Ig-like" evidence="6">
    <location>
        <begin position="21"/>
        <end position="108"/>
    </location>
</feature>
<dbReference type="Gene3D" id="2.60.40.10">
    <property type="entry name" value="Immunoglobulins"/>
    <property type="match status" value="1"/>
</dbReference>
<dbReference type="AlphaFoldDB" id="A0A8C7YMF5"/>
<dbReference type="GO" id="GO:0042101">
    <property type="term" value="C:T cell receptor complex"/>
    <property type="evidence" value="ECO:0007669"/>
    <property type="project" value="UniProtKB-KW"/>
</dbReference>
<evidence type="ECO:0000256" key="4">
    <source>
        <dbReference type="ARBA" id="ARBA00023319"/>
    </source>
</evidence>
<dbReference type="GeneTree" id="ENSGT01030000234557"/>
<evidence type="ECO:0000256" key="1">
    <source>
        <dbReference type="ARBA" id="ARBA00022729"/>
    </source>
</evidence>
<keyword evidence="8" id="KW-1185">Reference proteome</keyword>
<keyword evidence="5" id="KW-1279">T cell receptor</keyword>
<sequence length="124" mass="14460">MLTNSTGYTISSNQDQFTGTEGKFVTIECNYQTNSSDIILHWYKHDFDLQDPQFILWKGAKKRFDAELKDKSVPLKIQKLHVSDSAVYYCALHDRKSCVAEEMKKQFEVLLFLFNFESKNEASF</sequence>
<dbReference type="PANTHER" id="PTHR19367">
    <property type="entry name" value="T-CELL RECEPTOR ALPHA CHAIN V REGION"/>
    <property type="match status" value="1"/>
</dbReference>
<dbReference type="PROSITE" id="PS50835">
    <property type="entry name" value="IG_LIKE"/>
    <property type="match status" value="1"/>
</dbReference>
<evidence type="ECO:0000313" key="7">
    <source>
        <dbReference type="Ensembl" id="ENSOSIP00000029941.1"/>
    </source>
</evidence>
<dbReference type="InterPro" id="IPR036179">
    <property type="entry name" value="Ig-like_dom_sf"/>
</dbReference>
<organism evidence="7 8">
    <name type="scientific">Oryzias sinensis</name>
    <name type="common">Chinese medaka</name>
    <dbReference type="NCBI Taxonomy" id="183150"/>
    <lineage>
        <taxon>Eukaryota</taxon>
        <taxon>Metazoa</taxon>
        <taxon>Chordata</taxon>
        <taxon>Craniata</taxon>
        <taxon>Vertebrata</taxon>
        <taxon>Euteleostomi</taxon>
        <taxon>Actinopterygii</taxon>
        <taxon>Neopterygii</taxon>
        <taxon>Teleostei</taxon>
        <taxon>Neoteleostei</taxon>
        <taxon>Acanthomorphata</taxon>
        <taxon>Ovalentaria</taxon>
        <taxon>Atherinomorphae</taxon>
        <taxon>Beloniformes</taxon>
        <taxon>Adrianichthyidae</taxon>
        <taxon>Oryziinae</taxon>
        <taxon>Oryzias</taxon>
    </lineage>
</organism>
<dbReference type="PANTHER" id="PTHR19367:SF18">
    <property type="entry name" value="T CELL RECEPTOR ALPHA VARIABLE 16"/>
    <property type="match status" value="1"/>
</dbReference>
<dbReference type="InterPro" id="IPR003599">
    <property type="entry name" value="Ig_sub"/>
</dbReference>
<dbReference type="Pfam" id="PF07686">
    <property type="entry name" value="V-set"/>
    <property type="match status" value="1"/>
</dbReference>
<name>A0A8C7YMF5_9TELE</name>
<keyword evidence="1" id="KW-0732">Signal</keyword>
<evidence type="ECO:0000256" key="3">
    <source>
        <dbReference type="ARBA" id="ARBA00023170"/>
    </source>
</evidence>
<evidence type="ECO:0000256" key="2">
    <source>
        <dbReference type="ARBA" id="ARBA00023130"/>
    </source>
</evidence>
<evidence type="ECO:0000256" key="5">
    <source>
        <dbReference type="ARBA" id="ARBA00043266"/>
    </source>
</evidence>
<keyword evidence="4" id="KW-0393">Immunoglobulin domain</keyword>
<dbReference type="SMART" id="SM00406">
    <property type="entry name" value="IGv"/>
    <property type="match status" value="1"/>
</dbReference>
<dbReference type="Ensembl" id="ENSOSIT00000031557.1">
    <property type="protein sequence ID" value="ENSOSIP00000029941.1"/>
    <property type="gene ID" value="ENSOSIG00000015483.1"/>
</dbReference>
<dbReference type="Proteomes" id="UP000694383">
    <property type="component" value="Unplaced"/>
</dbReference>
<evidence type="ECO:0000313" key="8">
    <source>
        <dbReference type="Proteomes" id="UP000694383"/>
    </source>
</evidence>
<proteinExistence type="predicted"/>
<dbReference type="SMART" id="SM00409">
    <property type="entry name" value="IG"/>
    <property type="match status" value="1"/>
</dbReference>
<dbReference type="SUPFAM" id="SSF48726">
    <property type="entry name" value="Immunoglobulin"/>
    <property type="match status" value="1"/>
</dbReference>
<keyword evidence="2" id="KW-1064">Adaptive immunity</keyword>
<dbReference type="InterPro" id="IPR013783">
    <property type="entry name" value="Ig-like_fold"/>
</dbReference>
<dbReference type="InterPro" id="IPR013106">
    <property type="entry name" value="Ig_V-set"/>
</dbReference>
<evidence type="ECO:0000259" key="6">
    <source>
        <dbReference type="PROSITE" id="PS50835"/>
    </source>
</evidence>
<dbReference type="GO" id="GO:0002250">
    <property type="term" value="P:adaptive immune response"/>
    <property type="evidence" value="ECO:0007669"/>
    <property type="project" value="UniProtKB-KW"/>
</dbReference>
<reference evidence="7" key="2">
    <citation type="submission" date="2025-09" db="UniProtKB">
        <authorList>
            <consortium name="Ensembl"/>
        </authorList>
    </citation>
    <scope>IDENTIFICATION</scope>
</reference>
<dbReference type="InterPro" id="IPR007110">
    <property type="entry name" value="Ig-like_dom"/>
</dbReference>
<keyword evidence="5" id="KW-0391">Immunity</keyword>
<dbReference type="InterPro" id="IPR051287">
    <property type="entry name" value="TCR_variable_region"/>
</dbReference>